<dbReference type="Gene3D" id="3.40.50.300">
    <property type="entry name" value="P-loop containing nucleotide triphosphate hydrolases"/>
    <property type="match status" value="1"/>
</dbReference>
<dbReference type="CDD" id="cd01681">
    <property type="entry name" value="aeEF2_snRNP_like_IV"/>
    <property type="match status" value="1"/>
</dbReference>
<dbReference type="FunFam" id="3.30.70.240:FF:000006">
    <property type="entry name" value="Elongation factor like GTPase 1"/>
    <property type="match status" value="1"/>
</dbReference>
<evidence type="ECO:0000313" key="2">
    <source>
        <dbReference type="EMBL" id="KAI1701090.1"/>
    </source>
</evidence>
<dbReference type="CDD" id="cd04096">
    <property type="entry name" value="eEF2_snRNP_like_C"/>
    <property type="match status" value="1"/>
</dbReference>
<sequence length="928" mass="105002">MIDQEKMEISPDTKLTKFFQEASTNQIRNVCIVAHVDHGKTTLADYLISSNGIISARLAGTLRYMDSREDEQTRGITMKSSAISLLYEPLLVNLIDSPGHVDFESEVSSAINLADIALLLVDVVEGVCSQTESLLRQSINYKLDVVLVINKLDRVIVELKMTPLEVFKHIQRLIEHVNSCLSQILRGQFLEEEWEKVENAEKLLYFDPSKGNVIFASAIYGYAFSLDDFAALWAKKMEVDQRQLSSLLFSFDHYFSPKSKEILPEAEIKGKKTLFEQLVLEPIFELHRCALVDKNLEKLKVLSTKLGLKQLRGRRVDEAFTELMRQWMPLTNAVITACCRMKSSAKAFQDNDRLLRICESLENPYCEHLRNASADDDLCLVYAAKFFKLENRKVALARVMCGTLRTGDKFTVMDSAKSSDSFKEYITVKNVYIILGRELVVVSKAPAGRICAIESERGGWFEGHILVSSMDKDFKNWPLHFDFSRDMEPLVRVIIQPNTTGVEEWAELKECLRQLVVLDRAVKVVEQENGDLALVTAGEIHLQKCLKDLADLGQTDVSVSSPIVPFLETIIPDTSAQVNLTKLLEQYITECLIKSYSAKIRLKAAPLPDEIVKLLYSHTEAIDSLRKADSHCESKIGCLYNEFLSACKTILPKYRGTIWYRKTDSDIAALVDRIWSFGPSRARANILINCVEDYDRPSLWQSETSNKKYRAADRAIVAGFDLAMAHGPLCDESMQGVVIIVDEWQMGDPNEDSQAVLERQHDAQLHGQLISAIRQSCRVALKKHPLRLVAAMYKLSVQTSEQALGKAQTVLAQRRAKVIGEEVNEMSGLFEISAYMPVVESFSFCEQLRKGTSGLASAQMEFSHWQLIDEDPFWQPTTEDEIEEYGIKGDSINQARLYMDAVKRRKGLPIDEVIVVCAEKQRNLKRNK</sequence>
<dbReference type="SUPFAM" id="SSF54211">
    <property type="entry name" value="Ribosomal protein S5 domain 2-like"/>
    <property type="match status" value="1"/>
</dbReference>
<dbReference type="NCBIfam" id="TIGR00231">
    <property type="entry name" value="small_GTP"/>
    <property type="match status" value="1"/>
</dbReference>
<dbReference type="GO" id="GO:0003746">
    <property type="term" value="F:translation elongation factor activity"/>
    <property type="evidence" value="ECO:0007669"/>
    <property type="project" value="UniProtKB-KW"/>
</dbReference>
<dbReference type="SUPFAM" id="SSF52540">
    <property type="entry name" value="P-loop containing nucleoside triphosphate hydrolases"/>
    <property type="match status" value="1"/>
</dbReference>
<dbReference type="EMBL" id="JAKKPZ010000127">
    <property type="protein sequence ID" value="KAI1701090.1"/>
    <property type="molecule type" value="Genomic_DNA"/>
</dbReference>
<dbReference type="SMART" id="SM00838">
    <property type="entry name" value="EFG_C"/>
    <property type="match status" value="1"/>
</dbReference>
<protein>
    <submittedName>
        <fullName evidence="2">Elongation factor tu GTP binding domain-containing protein</fullName>
    </submittedName>
</protein>
<dbReference type="InterPro" id="IPR005225">
    <property type="entry name" value="Small_GTP-bd"/>
</dbReference>
<dbReference type="InterPro" id="IPR009000">
    <property type="entry name" value="Transl_B-barrel_sf"/>
</dbReference>
<dbReference type="FunFam" id="3.40.50.300:FF:001718">
    <property type="entry name" value="Elongation factor Tu, putative"/>
    <property type="match status" value="1"/>
</dbReference>
<dbReference type="GO" id="GO:0005829">
    <property type="term" value="C:cytosol"/>
    <property type="evidence" value="ECO:0007669"/>
    <property type="project" value="TreeGrafter"/>
</dbReference>
<dbReference type="InterPro" id="IPR014721">
    <property type="entry name" value="Ribsml_uS5_D2-typ_fold_subgr"/>
</dbReference>
<dbReference type="InterPro" id="IPR000795">
    <property type="entry name" value="T_Tr_GTP-bd_dom"/>
</dbReference>
<proteinExistence type="predicted"/>
<organism evidence="2 3">
    <name type="scientific">Ditylenchus destructor</name>
    <dbReference type="NCBI Taxonomy" id="166010"/>
    <lineage>
        <taxon>Eukaryota</taxon>
        <taxon>Metazoa</taxon>
        <taxon>Ecdysozoa</taxon>
        <taxon>Nematoda</taxon>
        <taxon>Chromadorea</taxon>
        <taxon>Rhabditida</taxon>
        <taxon>Tylenchina</taxon>
        <taxon>Tylenchomorpha</taxon>
        <taxon>Sphaerularioidea</taxon>
        <taxon>Anguinidae</taxon>
        <taxon>Anguininae</taxon>
        <taxon>Ditylenchus</taxon>
    </lineage>
</organism>
<dbReference type="Gene3D" id="3.30.70.870">
    <property type="entry name" value="Elongation Factor G (Translational Gtpase), domain 3"/>
    <property type="match status" value="1"/>
</dbReference>
<dbReference type="Pfam" id="PF25118">
    <property type="entry name" value="EFL1"/>
    <property type="match status" value="1"/>
</dbReference>
<evidence type="ECO:0000313" key="3">
    <source>
        <dbReference type="Proteomes" id="UP001201812"/>
    </source>
</evidence>
<dbReference type="Pfam" id="PF00679">
    <property type="entry name" value="EFG_C"/>
    <property type="match status" value="1"/>
</dbReference>
<dbReference type="InterPro" id="IPR027417">
    <property type="entry name" value="P-loop_NTPase"/>
</dbReference>
<dbReference type="Proteomes" id="UP001201812">
    <property type="component" value="Unassembled WGS sequence"/>
</dbReference>
<dbReference type="PROSITE" id="PS51722">
    <property type="entry name" value="G_TR_2"/>
    <property type="match status" value="1"/>
</dbReference>
<dbReference type="InterPro" id="IPR035647">
    <property type="entry name" value="EFG_III/V"/>
</dbReference>
<dbReference type="GO" id="GO:0003924">
    <property type="term" value="F:GTPase activity"/>
    <property type="evidence" value="ECO:0007669"/>
    <property type="project" value="InterPro"/>
</dbReference>
<keyword evidence="3" id="KW-1185">Reference proteome</keyword>
<evidence type="ECO:0000259" key="1">
    <source>
        <dbReference type="PROSITE" id="PS51722"/>
    </source>
</evidence>
<comment type="caution">
    <text evidence="2">The sequence shown here is derived from an EMBL/GenBank/DDBJ whole genome shotgun (WGS) entry which is preliminary data.</text>
</comment>
<dbReference type="GO" id="GO:0005525">
    <property type="term" value="F:GTP binding"/>
    <property type="evidence" value="ECO:0007669"/>
    <property type="project" value="InterPro"/>
</dbReference>
<dbReference type="Gene3D" id="2.40.30.10">
    <property type="entry name" value="Translation factors"/>
    <property type="match status" value="1"/>
</dbReference>
<dbReference type="SUPFAM" id="SSF50447">
    <property type="entry name" value="Translation proteins"/>
    <property type="match status" value="1"/>
</dbReference>
<keyword evidence="2" id="KW-0251">Elongation factor</keyword>
<dbReference type="SUPFAM" id="SSF54980">
    <property type="entry name" value="EF-G C-terminal domain-like"/>
    <property type="match status" value="2"/>
</dbReference>
<reference evidence="2" key="1">
    <citation type="submission" date="2022-01" db="EMBL/GenBank/DDBJ databases">
        <title>Genome Sequence Resource for Two Populations of Ditylenchus destructor, the Migratory Endoparasitic Phytonematode.</title>
        <authorList>
            <person name="Zhang H."/>
            <person name="Lin R."/>
            <person name="Xie B."/>
        </authorList>
    </citation>
    <scope>NUCLEOTIDE SEQUENCE</scope>
    <source>
        <strain evidence="2">BazhouSP</strain>
    </source>
</reference>
<dbReference type="Pfam" id="PF00009">
    <property type="entry name" value="GTP_EFTU"/>
    <property type="match status" value="1"/>
</dbReference>
<keyword evidence="2" id="KW-0648">Protein biosynthesis</keyword>
<dbReference type="PANTHER" id="PTHR42908">
    <property type="entry name" value="TRANSLATION ELONGATION FACTOR-RELATED"/>
    <property type="match status" value="1"/>
</dbReference>
<name>A0AAD4QU45_9BILA</name>
<dbReference type="AlphaFoldDB" id="A0AAD4QU45"/>
<accession>A0AAD4QU45</accession>
<dbReference type="GO" id="GO:0043022">
    <property type="term" value="F:ribosome binding"/>
    <property type="evidence" value="ECO:0007669"/>
    <property type="project" value="TreeGrafter"/>
</dbReference>
<dbReference type="InterPro" id="IPR056752">
    <property type="entry name" value="EFL1"/>
</dbReference>
<feature type="domain" description="Tr-type G" evidence="1">
    <location>
        <begin position="25"/>
        <end position="242"/>
    </location>
</feature>
<dbReference type="PRINTS" id="PR00315">
    <property type="entry name" value="ELONGATNFCT"/>
</dbReference>
<dbReference type="GO" id="GO:1990904">
    <property type="term" value="C:ribonucleoprotein complex"/>
    <property type="evidence" value="ECO:0007669"/>
    <property type="project" value="TreeGrafter"/>
</dbReference>
<dbReference type="PANTHER" id="PTHR42908:SF3">
    <property type="entry name" value="ELONGATION FACTOR-LIKE GTPASE 1"/>
    <property type="match status" value="1"/>
</dbReference>
<dbReference type="Gene3D" id="3.30.230.10">
    <property type="match status" value="1"/>
</dbReference>
<dbReference type="Gene3D" id="3.30.70.240">
    <property type="match status" value="1"/>
</dbReference>
<dbReference type="InterPro" id="IPR000640">
    <property type="entry name" value="EFG_V-like"/>
</dbReference>
<dbReference type="GO" id="GO:0042256">
    <property type="term" value="P:cytosolic ribosome assembly"/>
    <property type="evidence" value="ECO:0007669"/>
    <property type="project" value="TreeGrafter"/>
</dbReference>
<gene>
    <name evidence="2" type="ORF">DdX_16320</name>
</gene>
<dbReference type="InterPro" id="IPR020568">
    <property type="entry name" value="Ribosomal_Su5_D2-typ_SF"/>
</dbReference>